<accession>A0A4U8QAD6</accession>
<evidence type="ECO:0000313" key="7">
    <source>
        <dbReference type="Proteomes" id="UP000306509"/>
    </source>
</evidence>
<evidence type="ECO:0000256" key="3">
    <source>
        <dbReference type="ARBA" id="ARBA00023277"/>
    </source>
</evidence>
<evidence type="ECO:0000256" key="1">
    <source>
        <dbReference type="ARBA" id="ARBA00005336"/>
    </source>
</evidence>
<evidence type="ECO:0000256" key="2">
    <source>
        <dbReference type="ARBA" id="ARBA00022801"/>
    </source>
</evidence>
<dbReference type="Gene3D" id="2.60.40.10">
    <property type="entry name" value="Immunoglobulins"/>
    <property type="match status" value="1"/>
</dbReference>
<dbReference type="SUPFAM" id="SSF52279">
    <property type="entry name" value="Beta-D-glucan exohydrolase, C-terminal domain"/>
    <property type="match status" value="1"/>
</dbReference>
<dbReference type="Gene3D" id="3.40.50.1700">
    <property type="entry name" value="Glycoside hydrolase family 3 C-terminal domain"/>
    <property type="match status" value="1"/>
</dbReference>
<reference evidence="6 7" key="1">
    <citation type="journal article" date="2019" name="Anaerobe">
        <title>Detection of Robinsoniella peoriensis in multiple bone samples of a trauma patient.</title>
        <authorList>
            <person name="Schrottner P."/>
            <person name="Hartwich K."/>
            <person name="Bunk B."/>
            <person name="Schober I."/>
            <person name="Helbig S."/>
            <person name="Rudolph W.W."/>
            <person name="Gunzer F."/>
        </authorList>
    </citation>
    <scope>NUCLEOTIDE SEQUENCE [LARGE SCALE GENOMIC DNA]</scope>
    <source>
        <strain evidence="6 7">DSM 106044</strain>
    </source>
</reference>
<dbReference type="InterPro" id="IPR001764">
    <property type="entry name" value="Glyco_hydro_3_N"/>
</dbReference>
<dbReference type="RefSeq" id="WP_138001928.1">
    <property type="nucleotide sequence ID" value="NZ_QGQD01000023.1"/>
</dbReference>
<dbReference type="GO" id="GO:0008422">
    <property type="term" value="F:beta-glucosidase activity"/>
    <property type="evidence" value="ECO:0007669"/>
    <property type="project" value="UniProtKB-EC"/>
</dbReference>
<dbReference type="SUPFAM" id="SSF51445">
    <property type="entry name" value="(Trans)glycosidases"/>
    <property type="match status" value="1"/>
</dbReference>
<evidence type="ECO:0000256" key="4">
    <source>
        <dbReference type="RuleBase" id="RU361161"/>
    </source>
</evidence>
<dbReference type="SMART" id="SM01217">
    <property type="entry name" value="Fn3_like"/>
    <property type="match status" value="1"/>
</dbReference>
<gene>
    <name evidence="6" type="primary">bglB_3</name>
    <name evidence="6" type="ORF">DSM106044_01032</name>
</gene>
<proteinExistence type="inferred from homology"/>
<dbReference type="Gene3D" id="3.20.20.300">
    <property type="entry name" value="Glycoside hydrolase, family 3, N-terminal domain"/>
    <property type="match status" value="1"/>
</dbReference>
<dbReference type="FunFam" id="2.60.40.10:FF:000495">
    <property type="entry name" value="Periplasmic beta-glucosidase"/>
    <property type="match status" value="1"/>
</dbReference>
<keyword evidence="3" id="KW-0119">Carbohydrate metabolism</keyword>
<dbReference type="PANTHER" id="PTHR42715">
    <property type="entry name" value="BETA-GLUCOSIDASE"/>
    <property type="match status" value="1"/>
</dbReference>
<dbReference type="GO" id="GO:0005975">
    <property type="term" value="P:carbohydrate metabolic process"/>
    <property type="evidence" value="ECO:0007669"/>
    <property type="project" value="InterPro"/>
</dbReference>
<dbReference type="STRING" id="180332.GCA_000797495_00361"/>
<dbReference type="AlphaFoldDB" id="A0A4U8QAD6"/>
<dbReference type="EC" id="3.2.1.21" evidence="6"/>
<comment type="similarity">
    <text evidence="1 4">Belongs to the glycosyl hydrolase 3 family.</text>
</comment>
<keyword evidence="7" id="KW-1185">Reference proteome</keyword>
<dbReference type="PROSITE" id="PS00775">
    <property type="entry name" value="GLYCOSYL_HYDROL_F3"/>
    <property type="match status" value="1"/>
</dbReference>
<evidence type="ECO:0000313" key="6">
    <source>
        <dbReference type="EMBL" id="TLD01995.1"/>
    </source>
</evidence>
<dbReference type="InterPro" id="IPR050288">
    <property type="entry name" value="Cellulose_deg_GH3"/>
</dbReference>
<protein>
    <submittedName>
        <fullName evidence="6">Thermostable beta-glucosidase B</fullName>
        <ecNumber evidence="6">3.2.1.21</ecNumber>
    </submittedName>
</protein>
<comment type="caution">
    <text evidence="6">The sequence shown here is derived from an EMBL/GenBank/DDBJ whole genome shotgun (WGS) entry which is preliminary data.</text>
</comment>
<dbReference type="Pfam" id="PF00933">
    <property type="entry name" value="Glyco_hydro_3"/>
    <property type="match status" value="1"/>
</dbReference>
<keyword evidence="4 6" id="KW-0326">Glycosidase</keyword>
<dbReference type="InterPro" id="IPR017853">
    <property type="entry name" value="GH"/>
</dbReference>
<dbReference type="InterPro" id="IPR013783">
    <property type="entry name" value="Ig-like_fold"/>
</dbReference>
<name>A0A4U8QAD6_9FIRM</name>
<dbReference type="InterPro" id="IPR019800">
    <property type="entry name" value="Glyco_hydro_3_AS"/>
</dbReference>
<dbReference type="Pfam" id="PF14310">
    <property type="entry name" value="Fn3-like"/>
    <property type="match status" value="1"/>
</dbReference>
<keyword evidence="2 4" id="KW-0378">Hydrolase</keyword>
<organism evidence="6 7">
    <name type="scientific">Robinsoniella peoriensis</name>
    <dbReference type="NCBI Taxonomy" id="180332"/>
    <lineage>
        <taxon>Bacteria</taxon>
        <taxon>Bacillati</taxon>
        <taxon>Bacillota</taxon>
        <taxon>Clostridia</taxon>
        <taxon>Lachnospirales</taxon>
        <taxon>Lachnospiraceae</taxon>
        <taxon>Robinsoniella</taxon>
    </lineage>
</organism>
<dbReference type="Pfam" id="PF01915">
    <property type="entry name" value="Glyco_hydro_3_C"/>
    <property type="match status" value="1"/>
</dbReference>
<dbReference type="InterPro" id="IPR036881">
    <property type="entry name" value="Glyco_hydro_3_C_sf"/>
</dbReference>
<dbReference type="InterPro" id="IPR002772">
    <property type="entry name" value="Glyco_hydro_3_C"/>
</dbReference>
<dbReference type="InterPro" id="IPR026891">
    <property type="entry name" value="Fn3-like"/>
</dbReference>
<feature type="domain" description="Fibronectin type III-like" evidence="5">
    <location>
        <begin position="583"/>
        <end position="653"/>
    </location>
</feature>
<dbReference type="PANTHER" id="PTHR42715:SF10">
    <property type="entry name" value="BETA-GLUCOSIDASE"/>
    <property type="match status" value="1"/>
</dbReference>
<dbReference type="InterPro" id="IPR036962">
    <property type="entry name" value="Glyco_hydro_3_N_sf"/>
</dbReference>
<dbReference type="EMBL" id="QGQD01000023">
    <property type="protein sequence ID" value="TLD01995.1"/>
    <property type="molecule type" value="Genomic_DNA"/>
</dbReference>
<dbReference type="Proteomes" id="UP000306509">
    <property type="component" value="Unassembled WGS sequence"/>
</dbReference>
<dbReference type="PRINTS" id="PR00133">
    <property type="entry name" value="GLHYDRLASE3"/>
</dbReference>
<evidence type="ECO:0000259" key="5">
    <source>
        <dbReference type="SMART" id="SM01217"/>
    </source>
</evidence>
<sequence>MELNIKSILEQMTLEEKASMCSGEDIWQLKVIERLNIPRIRLCDGPSGLRLQNDADNHLGVNASEEMVCYPAGSAAASSFDRELMKEQGSALGEECQASNIAVVLGPAFNIKRSPLCGRNFEYLSEDPFLAGEMAAAQIKGIQSQNVGACVKHFACNNQEDWRMWTDSQVDTRTLREIYLAAFERAIKEAKPWAVMCSYNRLNGVYTSEHPWLLTEVLRSEWGFEGLVMSDWGAVSDRTAALKAGLDLEMPGGNKDTDAQIAAAVSSNELKEQVLDQAVERILTMIYRYAKGRNGIDTYDREAHHDLAVKMAQESAVLLKNDNHILPLSRESKTAFIGEFAKKPRFLGGGSACVKPFKISNALDEAAEFAQITYAPGFYAESDEKNPEWLKEAVHAAREAETVVIFAGLPDSYESECWDRHHMRLPDCQNELIMAVCEVQKNVVVVLHNGSPVEMPWINSVSAVLEMHTAGQGVGAAAVNLLYGKGNPCGKLAETMPMKLEDNPSYLNFPGDGNTVEYREGIYVGYRYYDKKKMEVLYPFGHGISYTTFAYSSLHLDKSVVKDSETVTVSVNITNTGKRQGKEIVQLYVSDATGTFGRPKRELKGFEKIDLSPGETKTVCFVLDKRSFAWYCTDIQDWYCSSGIYKIQVGASSRDMRLETEIELVSSVKLPQKITMNTLMSTVFQYPQLAEETKRSLRASSPKVEQFMSGEDETSVYLREELMELPFHAIRGLYETPQRDLDKLIDRLNQMLNSPNQIPAGAQDAKATKA</sequence>